<keyword evidence="1" id="KW-0732">Signal</keyword>
<proteinExistence type="predicted"/>
<name>A0A290XET6_9GAMM</name>
<evidence type="ECO:0000259" key="2">
    <source>
        <dbReference type="Pfam" id="PF10030"/>
    </source>
</evidence>
<keyword evidence="4" id="KW-1185">Reference proteome</keyword>
<dbReference type="Proteomes" id="UP000218968">
    <property type="component" value="Chromosome"/>
</dbReference>
<protein>
    <recommendedName>
        <fullName evidence="2">DUF2272 domain-containing protein</fullName>
    </recommendedName>
</protein>
<dbReference type="EMBL" id="CP023406">
    <property type="protein sequence ID" value="ATD67637.1"/>
    <property type="molecule type" value="Genomic_DNA"/>
</dbReference>
<evidence type="ECO:0000313" key="4">
    <source>
        <dbReference type="Proteomes" id="UP000218968"/>
    </source>
</evidence>
<dbReference type="InterPro" id="IPR019262">
    <property type="entry name" value="DUF2272"/>
</dbReference>
<dbReference type="Pfam" id="PF10030">
    <property type="entry name" value="DUF2272"/>
    <property type="match status" value="1"/>
</dbReference>
<feature type="chain" id="PRO_5013307665" description="DUF2272 domain-containing protein" evidence="1">
    <location>
        <begin position="38"/>
        <end position="349"/>
    </location>
</feature>
<gene>
    <name evidence="3" type="ORF">CNR27_09495</name>
</gene>
<evidence type="ECO:0000313" key="3">
    <source>
        <dbReference type="EMBL" id="ATD67637.1"/>
    </source>
</evidence>
<dbReference type="AlphaFoldDB" id="A0A290XET6"/>
<dbReference type="InterPro" id="IPR014545">
    <property type="entry name" value="UCP028415"/>
</dbReference>
<dbReference type="PIRSF" id="PIRSF028415">
    <property type="entry name" value="UCP028415"/>
    <property type="match status" value="1"/>
</dbReference>
<feature type="signal peptide" evidence="1">
    <location>
        <begin position="1"/>
        <end position="37"/>
    </location>
</feature>
<feature type="domain" description="DUF2272" evidence="2">
    <location>
        <begin position="96"/>
        <end position="300"/>
    </location>
</feature>
<accession>A0A290XET6</accession>
<evidence type="ECO:0000256" key="1">
    <source>
        <dbReference type="SAM" id="SignalP"/>
    </source>
</evidence>
<dbReference type="KEGG" id="lum:CNR27_09495"/>
<sequence length="349" mass="37488">MLAAAPARAERMHPMRSMSRLLLLAFLLLAAPLAALATDPCPWLREQIHATDPATRLAAAACEEHQLWYRPFIDIEGRYAGTAVREADATPLANGEQAWRRVAGYWRGTDQLSQLMQRPGAVDCMYASYSDQPSAGCRSFLMDVPWSAAFVSWVARRAMLPGFRGSPSHIDYVREAFRNPETSAYRVAHPVTARPARGDMLCYVRHADRIFGFRGLAQLLSSDDGGLGMHCDIVVGAGNGQAQLIGGNVLDAVSMRLLPLTAGGQFAGLAQRALDDPSCSPDALVFCNANRQDWAVLLQLRPAGELAGLVPSMGLYGVPSPMPATPGPQPAPCCVECSAGDSLPRCPGT</sequence>
<organism evidence="3 4">
    <name type="scientific">Luteimonas chenhongjianii</name>
    <dbReference type="NCBI Taxonomy" id="2006110"/>
    <lineage>
        <taxon>Bacteria</taxon>
        <taxon>Pseudomonadati</taxon>
        <taxon>Pseudomonadota</taxon>
        <taxon>Gammaproteobacteria</taxon>
        <taxon>Lysobacterales</taxon>
        <taxon>Lysobacteraceae</taxon>
        <taxon>Luteimonas</taxon>
    </lineage>
</organism>
<reference evidence="4" key="1">
    <citation type="submission" date="2017-09" db="EMBL/GenBank/DDBJ databases">
        <title>Luteimonas liuhanmingii sp.nov., isolated from the intestinal contents of Tibetan Plateau Pika in Yushu, Qinghai Province, China.</title>
        <authorList>
            <person name="Gui Z."/>
        </authorList>
    </citation>
    <scope>NUCLEOTIDE SEQUENCE [LARGE SCALE GENOMIC DNA]</scope>
    <source>
        <strain evidence="4">100111</strain>
    </source>
</reference>